<name>A0ABX2PS97_9RHOB</name>
<proteinExistence type="inferred from homology"/>
<dbReference type="PANTHER" id="PTHR42978">
    <property type="entry name" value="QUORUM-QUENCHING LACTONASE YTNP-RELATED-RELATED"/>
    <property type="match status" value="1"/>
</dbReference>
<dbReference type="InterPro" id="IPR001279">
    <property type="entry name" value="Metallo-B-lactamas"/>
</dbReference>
<feature type="domain" description="Metallo-beta-lactamase" evidence="5">
    <location>
        <begin position="60"/>
        <end position="263"/>
    </location>
</feature>
<dbReference type="Gene3D" id="3.60.15.10">
    <property type="entry name" value="Ribonuclease Z/Hydroxyacylglutathione hydrolase-like"/>
    <property type="match status" value="1"/>
</dbReference>
<evidence type="ECO:0000313" key="6">
    <source>
        <dbReference type="EMBL" id="NVO57039.1"/>
    </source>
</evidence>
<reference evidence="6 7" key="1">
    <citation type="submission" date="2020-06" db="EMBL/GenBank/DDBJ databases">
        <authorList>
            <person name="Cao W.R."/>
        </authorList>
    </citation>
    <scope>NUCLEOTIDE SEQUENCE [LARGE SCALE GENOMIC DNA]</scope>
    <source>
        <strain evidence="6 7">B1Z28</strain>
    </source>
</reference>
<dbReference type="CDD" id="cd07720">
    <property type="entry name" value="OPHC2-like_MBL-fold"/>
    <property type="match status" value="1"/>
</dbReference>
<dbReference type="PANTHER" id="PTHR42978:SF6">
    <property type="entry name" value="QUORUM-QUENCHING LACTONASE YTNP-RELATED"/>
    <property type="match status" value="1"/>
</dbReference>
<evidence type="ECO:0000256" key="4">
    <source>
        <dbReference type="ARBA" id="ARBA00022833"/>
    </source>
</evidence>
<comment type="similarity">
    <text evidence="1">Belongs to the metallo-beta-lactamase superfamily.</text>
</comment>
<evidence type="ECO:0000256" key="3">
    <source>
        <dbReference type="ARBA" id="ARBA00022801"/>
    </source>
</evidence>
<organism evidence="6 7">
    <name type="scientific">Ruegeria haliotis</name>
    <dbReference type="NCBI Taxonomy" id="2747601"/>
    <lineage>
        <taxon>Bacteria</taxon>
        <taxon>Pseudomonadati</taxon>
        <taxon>Pseudomonadota</taxon>
        <taxon>Alphaproteobacteria</taxon>
        <taxon>Rhodobacterales</taxon>
        <taxon>Roseobacteraceae</taxon>
        <taxon>Ruegeria</taxon>
    </lineage>
</organism>
<dbReference type="Pfam" id="PF00753">
    <property type="entry name" value="Lactamase_B"/>
    <property type="match status" value="1"/>
</dbReference>
<dbReference type="EMBL" id="JABXWT010000008">
    <property type="protein sequence ID" value="NVO57039.1"/>
    <property type="molecule type" value="Genomic_DNA"/>
</dbReference>
<keyword evidence="4" id="KW-0862">Zinc</keyword>
<dbReference type="InterPro" id="IPR036866">
    <property type="entry name" value="RibonucZ/Hydroxyglut_hydro"/>
</dbReference>
<keyword evidence="7" id="KW-1185">Reference proteome</keyword>
<keyword evidence="2" id="KW-0479">Metal-binding</keyword>
<evidence type="ECO:0000256" key="2">
    <source>
        <dbReference type="ARBA" id="ARBA00022723"/>
    </source>
</evidence>
<accession>A0ABX2PS97</accession>
<dbReference type="Proteomes" id="UP000630805">
    <property type="component" value="Unassembled WGS sequence"/>
</dbReference>
<protein>
    <submittedName>
        <fullName evidence="6">MBL fold metallo-hydrolase</fullName>
    </submittedName>
</protein>
<evidence type="ECO:0000256" key="1">
    <source>
        <dbReference type="ARBA" id="ARBA00007749"/>
    </source>
</evidence>
<dbReference type="InterPro" id="IPR051013">
    <property type="entry name" value="MBL_superfamily_lactonases"/>
</dbReference>
<comment type="caution">
    <text evidence="6">The sequence shown here is derived from an EMBL/GenBank/DDBJ whole genome shotgun (WGS) entry which is preliminary data.</text>
</comment>
<dbReference type="SUPFAM" id="SSF56281">
    <property type="entry name" value="Metallo-hydrolase/oxidoreductase"/>
    <property type="match status" value="1"/>
</dbReference>
<evidence type="ECO:0000259" key="5">
    <source>
        <dbReference type="SMART" id="SM00849"/>
    </source>
</evidence>
<dbReference type="SMART" id="SM00849">
    <property type="entry name" value="Lactamase_B"/>
    <property type="match status" value="1"/>
</dbReference>
<gene>
    <name evidence="6" type="ORF">HW561_14685</name>
</gene>
<evidence type="ECO:0000313" key="7">
    <source>
        <dbReference type="Proteomes" id="UP000630805"/>
    </source>
</evidence>
<keyword evidence="3" id="KW-0378">Hydrolase</keyword>
<sequence>MATGQAPGFYRRKVGDAQVTALLDGYIDVAHGFWVGIETATVEDLVAKAGLPANDSIRIGITSYLINQGDRLVLVDTGSADFFGPTAGKFLSALAAAGYTPDQVDDILVTHMHPDHTGALVDNGAAVFPNAQIHIGGLEFDYWTSTTEQSNAPDFAKPWFDAAIGVKKAYGDQVNVFTGTADVIPGFTPVPLYGHTPGHTGYRLSTDGEDLLIWGDACGVASVQFEHPEAGLAFDVDGATGKVTRANLLDMASGDGVLVASAHLPFPTFGRVHRAGGAYDWQPDEYRFEV</sequence>